<feature type="active site" description="Nucleophile" evidence="9 10">
    <location>
        <position position="418"/>
    </location>
</feature>
<dbReference type="NCBIfam" id="TIGR00479">
    <property type="entry name" value="rumA"/>
    <property type="match status" value="1"/>
</dbReference>
<evidence type="ECO:0000259" key="12">
    <source>
        <dbReference type="PROSITE" id="PS50926"/>
    </source>
</evidence>
<feature type="binding site" evidence="9">
    <location>
        <position position="325"/>
    </location>
    <ligand>
        <name>S-adenosyl-L-methionine</name>
        <dbReference type="ChEBI" id="CHEBI:59789"/>
    </ligand>
</feature>
<dbReference type="Gene3D" id="2.40.50.1070">
    <property type="match status" value="1"/>
</dbReference>
<feature type="binding site" evidence="9 10">
    <location>
        <position position="291"/>
    </location>
    <ligand>
        <name>S-adenosyl-L-methionine</name>
        <dbReference type="ChEBI" id="CHEBI:59789"/>
    </ligand>
</feature>
<dbReference type="RefSeq" id="WP_325774240.1">
    <property type="nucleotide sequence ID" value="NZ_VTDN01000001.1"/>
</dbReference>
<dbReference type="PANTHER" id="PTHR11061">
    <property type="entry name" value="RNA M5U METHYLTRANSFERASE"/>
    <property type="match status" value="1"/>
</dbReference>
<dbReference type="Pfam" id="PF01938">
    <property type="entry name" value="TRAM"/>
    <property type="match status" value="1"/>
</dbReference>
<dbReference type="Gene3D" id="3.40.50.150">
    <property type="entry name" value="Vaccinia Virus protein VP39"/>
    <property type="match status" value="1"/>
</dbReference>
<keyword evidence="3 9" id="KW-0489">Methyltransferase</keyword>
<keyword evidence="2 9" id="KW-0698">rRNA processing</keyword>
<dbReference type="PROSITE" id="PS01230">
    <property type="entry name" value="TRMA_1"/>
    <property type="match status" value="1"/>
</dbReference>
<evidence type="ECO:0000256" key="9">
    <source>
        <dbReference type="HAMAP-Rule" id="MF_01010"/>
    </source>
</evidence>
<feature type="binding site" evidence="9">
    <location>
        <position position="371"/>
    </location>
    <ligand>
        <name>S-adenosyl-L-methionine</name>
        <dbReference type="ChEBI" id="CHEBI:59789"/>
    </ligand>
</feature>
<evidence type="ECO:0000256" key="6">
    <source>
        <dbReference type="ARBA" id="ARBA00022723"/>
    </source>
</evidence>
<dbReference type="SUPFAM" id="SSF53335">
    <property type="entry name" value="S-adenosyl-L-methionine-dependent methyltransferases"/>
    <property type="match status" value="1"/>
</dbReference>
<feature type="binding site" evidence="9">
    <location>
        <position position="92"/>
    </location>
    <ligand>
        <name>[4Fe-4S] cluster</name>
        <dbReference type="ChEBI" id="CHEBI:49883"/>
    </ligand>
</feature>
<keyword evidence="6 9" id="KW-0479">Metal-binding</keyword>
<keyword evidence="1 9" id="KW-0004">4Fe-4S</keyword>
<proteinExistence type="inferred from homology"/>
<gene>
    <name evidence="9 13" type="primary">rlmD</name>
    <name evidence="13" type="ORF">I2F25_00670</name>
</gene>
<dbReference type="GO" id="GO:0032259">
    <property type="term" value="P:methylation"/>
    <property type="evidence" value="ECO:0007669"/>
    <property type="project" value="UniProtKB-KW"/>
</dbReference>
<dbReference type="Gene3D" id="2.40.50.140">
    <property type="entry name" value="Nucleic acid-binding proteins"/>
    <property type="match status" value="1"/>
</dbReference>
<comment type="function">
    <text evidence="9">Catalyzes the formation of 5-methyl-uridine at position 1939 (m5U1939) in 23S rRNA.</text>
</comment>
<comment type="similarity">
    <text evidence="9">Belongs to the class I-like SAM-binding methyltransferase superfamily. RNA M5U methyltransferase family. RlmD subfamily.</text>
</comment>
<reference evidence="13 14" key="1">
    <citation type="submission" date="2019-08" db="EMBL/GenBank/DDBJ databases">
        <title>Five species of Acinetobacter isolated from floral nectar and animal pollinators.</title>
        <authorList>
            <person name="Hendry T.A."/>
        </authorList>
    </citation>
    <scope>NUCLEOTIDE SEQUENCE [LARGE SCALE GENOMIC DNA]</scope>
    <source>
        <strain evidence="13 14">MD18.27</strain>
    </source>
</reference>
<evidence type="ECO:0000256" key="5">
    <source>
        <dbReference type="ARBA" id="ARBA00022691"/>
    </source>
</evidence>
<evidence type="ECO:0000256" key="7">
    <source>
        <dbReference type="ARBA" id="ARBA00023004"/>
    </source>
</evidence>
<dbReference type="EMBL" id="VTDN01000001">
    <property type="protein sequence ID" value="MEB5475577.1"/>
    <property type="molecule type" value="Genomic_DNA"/>
</dbReference>
<dbReference type="Proteomes" id="UP001339883">
    <property type="component" value="Unassembled WGS sequence"/>
</dbReference>
<feature type="binding site" evidence="9 10">
    <location>
        <position position="320"/>
    </location>
    <ligand>
        <name>S-adenosyl-L-methionine</name>
        <dbReference type="ChEBI" id="CHEBI:59789"/>
    </ligand>
</feature>
<dbReference type="PANTHER" id="PTHR11061:SF49">
    <property type="entry name" value="23S RRNA (URACIL(1939)-C(5))-METHYLTRANSFERASE RLMD"/>
    <property type="match status" value="1"/>
</dbReference>
<dbReference type="InterPro" id="IPR002792">
    <property type="entry name" value="TRAM_dom"/>
</dbReference>
<feature type="binding site" evidence="9 10">
    <location>
        <position position="392"/>
    </location>
    <ligand>
        <name>S-adenosyl-L-methionine</name>
        <dbReference type="ChEBI" id="CHEBI:59789"/>
    </ligand>
</feature>
<keyword evidence="8 9" id="KW-0411">Iron-sulfur</keyword>
<evidence type="ECO:0000256" key="3">
    <source>
        <dbReference type="ARBA" id="ARBA00022603"/>
    </source>
</evidence>
<keyword evidence="5 9" id="KW-0949">S-adenosyl-L-methionine</keyword>
<dbReference type="HAMAP" id="MF_01010">
    <property type="entry name" value="23SrRNA_methyltr_RlmD"/>
    <property type="match status" value="1"/>
</dbReference>
<evidence type="ECO:0000256" key="10">
    <source>
        <dbReference type="PROSITE-ProRule" id="PRU01024"/>
    </source>
</evidence>
<dbReference type="PROSITE" id="PS50926">
    <property type="entry name" value="TRAM"/>
    <property type="match status" value="1"/>
</dbReference>
<protein>
    <recommendedName>
        <fullName evidence="9">23S rRNA (uracil(1939)-C(5))-methyltransferase RlmD</fullName>
        <ecNumber evidence="9">2.1.1.190</ecNumber>
    </recommendedName>
    <alternativeName>
        <fullName evidence="9">23S rRNA(m5U1939)-methyltransferase</fullName>
    </alternativeName>
</protein>
<sequence length="469" mass="53313">MKNIAKPRLNKVFASQYTFDVESLSHEGRGIAHYTNHAEHPADKQGKKVFIQFALPNERVSVNITRQSKRFEEGDTIDVIGAPSEHRVLPICDHFKVCGGCSLQHMEANEQIRFKRDVLQSHFQHFAGVEPVEWLSSIRGSREDYRRRARVGIRYLDKPKKLMMGFRERQSNRLVNINHCPVLNIELNTALPEIRAVLQGLDAKNHIGHIELSMGDKRIALLVRHTANVSSSDLSKLITFTEKKGWKLYLQPQGPETAHEVYTNKKDETGLFYTLPEFNLKLEFLPTDFTQVNAEVNQKMISLACKLLDLKQGEHVLDLFCGLGNFSLPLARCVGDTGKVVAVEGSEDMVKRGQRNAQLNEITHAHFYSQDLTKDFSQQSWAKEGFDALLIDPPRAGAEQVMHYIANFSAKRIVYISCDPATLARDTGILVQHGYQLRKAGVMDMFMHTSHVESITLFEKIEQRCNESE</sequence>
<dbReference type="GO" id="GO:0008168">
    <property type="term" value="F:methyltransferase activity"/>
    <property type="evidence" value="ECO:0007669"/>
    <property type="project" value="UniProtKB-KW"/>
</dbReference>
<dbReference type="EC" id="2.1.1.190" evidence="9"/>
<evidence type="ECO:0000256" key="11">
    <source>
        <dbReference type="PROSITE-ProRule" id="PRU10015"/>
    </source>
</evidence>
<dbReference type="InterPro" id="IPR012340">
    <property type="entry name" value="NA-bd_OB-fold"/>
</dbReference>
<comment type="caution">
    <text evidence="13">The sequence shown here is derived from an EMBL/GenBank/DDBJ whole genome shotgun (WGS) entry which is preliminary data.</text>
</comment>
<keyword evidence="14" id="KW-1185">Reference proteome</keyword>
<evidence type="ECO:0000313" key="14">
    <source>
        <dbReference type="Proteomes" id="UP001339883"/>
    </source>
</evidence>
<keyword evidence="7 9" id="KW-0408">Iron</keyword>
<evidence type="ECO:0000313" key="13">
    <source>
        <dbReference type="EMBL" id="MEB5475577.1"/>
    </source>
</evidence>
<dbReference type="InterPro" id="IPR001566">
    <property type="entry name" value="23S_rRNA_MeTrfase_RlmD"/>
</dbReference>
<evidence type="ECO:0000256" key="4">
    <source>
        <dbReference type="ARBA" id="ARBA00022679"/>
    </source>
</evidence>
<name>A0ABU6DPL3_9GAMM</name>
<keyword evidence="4 9" id="KW-0808">Transferase</keyword>
<feature type="binding site" evidence="9">
    <location>
        <position position="98"/>
    </location>
    <ligand>
        <name>[4Fe-4S] cluster</name>
        <dbReference type="ChEBI" id="CHEBI:49883"/>
    </ligand>
</feature>
<dbReference type="Pfam" id="PF05958">
    <property type="entry name" value="tRNA_U5-meth_tr"/>
    <property type="match status" value="1"/>
</dbReference>
<evidence type="ECO:0000256" key="8">
    <source>
        <dbReference type="ARBA" id="ARBA00023014"/>
    </source>
</evidence>
<feature type="binding site" evidence="9">
    <location>
        <position position="101"/>
    </location>
    <ligand>
        <name>[4Fe-4S] cluster</name>
        <dbReference type="ChEBI" id="CHEBI:49883"/>
    </ligand>
</feature>
<dbReference type="NCBIfam" id="NF009639">
    <property type="entry name" value="PRK13168.1"/>
    <property type="match status" value="1"/>
</dbReference>
<dbReference type="SUPFAM" id="SSF50249">
    <property type="entry name" value="Nucleic acid-binding proteins"/>
    <property type="match status" value="1"/>
</dbReference>
<evidence type="ECO:0000256" key="1">
    <source>
        <dbReference type="ARBA" id="ARBA00022485"/>
    </source>
</evidence>
<comment type="catalytic activity">
    <reaction evidence="9">
        <text>uridine(1939) in 23S rRNA + S-adenosyl-L-methionine = 5-methyluridine(1939) in 23S rRNA + S-adenosyl-L-homocysteine + H(+)</text>
        <dbReference type="Rhea" id="RHEA:42908"/>
        <dbReference type="Rhea" id="RHEA-COMP:10278"/>
        <dbReference type="Rhea" id="RHEA-COMP:10279"/>
        <dbReference type="ChEBI" id="CHEBI:15378"/>
        <dbReference type="ChEBI" id="CHEBI:57856"/>
        <dbReference type="ChEBI" id="CHEBI:59789"/>
        <dbReference type="ChEBI" id="CHEBI:65315"/>
        <dbReference type="ChEBI" id="CHEBI:74447"/>
        <dbReference type="EC" id="2.1.1.190"/>
    </reaction>
</comment>
<evidence type="ECO:0000256" key="2">
    <source>
        <dbReference type="ARBA" id="ARBA00022552"/>
    </source>
</evidence>
<feature type="binding site" evidence="9">
    <location>
        <position position="180"/>
    </location>
    <ligand>
        <name>[4Fe-4S] cluster</name>
        <dbReference type="ChEBI" id="CHEBI:49883"/>
    </ligand>
</feature>
<accession>A0ABU6DPL3</accession>
<feature type="active site" evidence="11">
    <location>
        <position position="418"/>
    </location>
</feature>
<dbReference type="InterPro" id="IPR030390">
    <property type="entry name" value="MeTrfase_TrmA_AS"/>
</dbReference>
<feature type="binding site" evidence="9 10">
    <location>
        <position position="344"/>
    </location>
    <ligand>
        <name>S-adenosyl-L-methionine</name>
        <dbReference type="ChEBI" id="CHEBI:59789"/>
    </ligand>
</feature>
<dbReference type="PROSITE" id="PS51687">
    <property type="entry name" value="SAM_MT_RNA_M5U"/>
    <property type="match status" value="1"/>
</dbReference>
<dbReference type="CDD" id="cd02440">
    <property type="entry name" value="AdoMet_MTases"/>
    <property type="match status" value="1"/>
</dbReference>
<feature type="domain" description="TRAM" evidence="12">
    <location>
        <begin position="10"/>
        <end position="78"/>
    </location>
</feature>
<dbReference type="InterPro" id="IPR010280">
    <property type="entry name" value="U5_MeTrfase_fam"/>
</dbReference>
<organism evidence="13 14">
    <name type="scientific">Acinetobacter pollinis</name>
    <dbReference type="NCBI Taxonomy" id="2605270"/>
    <lineage>
        <taxon>Bacteria</taxon>
        <taxon>Pseudomonadati</taxon>
        <taxon>Pseudomonadota</taxon>
        <taxon>Gammaproteobacteria</taxon>
        <taxon>Moraxellales</taxon>
        <taxon>Moraxellaceae</taxon>
        <taxon>Acinetobacter</taxon>
    </lineage>
</organism>
<dbReference type="InterPro" id="IPR029063">
    <property type="entry name" value="SAM-dependent_MTases_sf"/>
</dbReference>